<dbReference type="Proteomes" id="UP001203761">
    <property type="component" value="Unassembled WGS sequence"/>
</dbReference>
<accession>A0ABT0QXR7</accession>
<evidence type="ECO:0008006" key="3">
    <source>
        <dbReference type="Google" id="ProtNLM"/>
    </source>
</evidence>
<dbReference type="Gene3D" id="3.40.960.10">
    <property type="entry name" value="VSR Endonuclease"/>
    <property type="match status" value="1"/>
</dbReference>
<name>A0ABT0QXR7_9MICO</name>
<protein>
    <recommendedName>
        <fullName evidence="3">DUF559 domain-containing protein</fullName>
    </recommendedName>
</protein>
<comment type="caution">
    <text evidence="1">The sequence shown here is derived from an EMBL/GenBank/DDBJ whole genome shotgun (WGS) entry which is preliminary data.</text>
</comment>
<dbReference type="RefSeq" id="WP_249736544.1">
    <property type="nucleotide sequence ID" value="NZ_JAKNCJ010000001.1"/>
</dbReference>
<gene>
    <name evidence="1" type="ORF">Bequi_03435</name>
</gene>
<evidence type="ECO:0000313" key="1">
    <source>
        <dbReference type="EMBL" id="MCL6422444.1"/>
    </source>
</evidence>
<proteinExistence type="predicted"/>
<reference evidence="1" key="1">
    <citation type="submission" date="2022-02" db="EMBL/GenBank/DDBJ databases">
        <authorList>
            <person name="Lee M."/>
            <person name="Kim S.-J."/>
            <person name="Jung M.-Y."/>
        </authorList>
    </citation>
    <scope>NUCLEOTIDE SEQUENCE</scope>
    <source>
        <strain evidence="1">JHP9</strain>
    </source>
</reference>
<evidence type="ECO:0000313" key="2">
    <source>
        <dbReference type="Proteomes" id="UP001203761"/>
    </source>
</evidence>
<organism evidence="1 2">
    <name type="scientific">Brachybacterium equifaecis</name>
    <dbReference type="NCBI Taxonomy" id="2910770"/>
    <lineage>
        <taxon>Bacteria</taxon>
        <taxon>Bacillati</taxon>
        <taxon>Actinomycetota</taxon>
        <taxon>Actinomycetes</taxon>
        <taxon>Micrococcales</taxon>
        <taxon>Dermabacteraceae</taxon>
        <taxon>Brachybacterium</taxon>
    </lineage>
</organism>
<sequence length="111" mass="12557">MNLPVLDVLSGKIRRIDGAYEAQRVGIEFDGDVHRTGRSVWREDEKRRDGLAASGWLLRRMTGADLVHPDEFLTRLHRSCTERGVPVPPVGSWRGRVLLEGAMDYSGRMAR</sequence>
<keyword evidence="2" id="KW-1185">Reference proteome</keyword>
<dbReference type="EMBL" id="JAKNCJ010000001">
    <property type="protein sequence ID" value="MCL6422444.1"/>
    <property type="molecule type" value="Genomic_DNA"/>
</dbReference>